<feature type="domain" description="VOC" evidence="1">
    <location>
        <begin position="5"/>
        <end position="117"/>
    </location>
</feature>
<dbReference type="PANTHER" id="PTHR36437:SF2">
    <property type="entry name" value="GLYOXALASE_BLEOMYCIN RESISTANCE PROTEIN_DIOXYGENASE"/>
    <property type="match status" value="1"/>
</dbReference>
<dbReference type="PATRIC" id="fig|1117108.3.peg.5993"/>
<proteinExistence type="predicted"/>
<dbReference type="EMBL" id="ATMT01000104">
    <property type="protein sequence ID" value="EPY03859.1"/>
    <property type="molecule type" value="Genomic_DNA"/>
</dbReference>
<dbReference type="Proteomes" id="UP000015344">
    <property type="component" value="Unassembled WGS sequence"/>
</dbReference>
<dbReference type="SUPFAM" id="SSF54593">
    <property type="entry name" value="Glyoxalase/Bleomycin resistance protein/Dihydroxybiphenyl dioxygenase"/>
    <property type="match status" value="1"/>
</dbReference>
<organism evidence="2 3">
    <name type="scientific">Paenibacillus alvei TS-15</name>
    <dbReference type="NCBI Taxonomy" id="1117108"/>
    <lineage>
        <taxon>Bacteria</taxon>
        <taxon>Bacillati</taxon>
        <taxon>Bacillota</taxon>
        <taxon>Bacilli</taxon>
        <taxon>Bacillales</taxon>
        <taxon>Paenibacillaceae</taxon>
        <taxon>Paenibacillus</taxon>
    </lineage>
</organism>
<dbReference type="InterPro" id="IPR029068">
    <property type="entry name" value="Glyas_Bleomycin-R_OHBP_Dase"/>
</dbReference>
<name>S9SGI1_PAEAL</name>
<dbReference type="PANTHER" id="PTHR36437">
    <property type="entry name" value="GLYOXALASE/BLEOMYCIN RESISTANCE PROTEIN/DIOXYGENASE"/>
    <property type="match status" value="1"/>
</dbReference>
<sequence length="117" mass="13427">MTTPIKNHVRGVFIPVSNIENARDWYCKLLGLPTDGEIFFGHIYVLPMQGETNIVLDSKIYSPEHVFNIPVVQFATDDIEESYEYMKSMNVELVTGIENGHWFNFKDPDGNVIMICK</sequence>
<protein>
    <submittedName>
        <fullName evidence="2">Glyoxalase/bleomycin resistance protein/dioxygenase</fullName>
    </submittedName>
</protein>
<dbReference type="Pfam" id="PF00903">
    <property type="entry name" value="Glyoxalase"/>
    <property type="match status" value="1"/>
</dbReference>
<keyword evidence="2" id="KW-0223">Dioxygenase</keyword>
<comment type="caution">
    <text evidence="2">The sequence shown here is derived from an EMBL/GenBank/DDBJ whole genome shotgun (WGS) entry which is preliminary data.</text>
</comment>
<dbReference type="eggNOG" id="COG0346">
    <property type="taxonomic scope" value="Bacteria"/>
</dbReference>
<evidence type="ECO:0000259" key="1">
    <source>
        <dbReference type="PROSITE" id="PS51819"/>
    </source>
</evidence>
<accession>S9SGI1</accession>
<dbReference type="InterPro" id="IPR004360">
    <property type="entry name" value="Glyas_Fos-R_dOase_dom"/>
</dbReference>
<reference evidence="2 3" key="1">
    <citation type="submission" date="2013-05" db="EMBL/GenBank/DDBJ databases">
        <authorList>
            <person name="Strain E.A."/>
            <person name="Brown E."/>
            <person name="Allard M.W."/>
            <person name="Luo Y.L."/>
        </authorList>
    </citation>
    <scope>NUCLEOTIDE SEQUENCE [LARGE SCALE GENOMIC DNA]</scope>
    <source>
        <strain evidence="2 3">TS-15</strain>
    </source>
</reference>
<evidence type="ECO:0000313" key="2">
    <source>
        <dbReference type="EMBL" id="EPY03859.1"/>
    </source>
</evidence>
<gene>
    <name evidence="2" type="ORF">PAALTS15_29006</name>
</gene>
<dbReference type="AlphaFoldDB" id="S9SGI1"/>
<dbReference type="GO" id="GO:0051213">
    <property type="term" value="F:dioxygenase activity"/>
    <property type="evidence" value="ECO:0007669"/>
    <property type="project" value="UniProtKB-KW"/>
</dbReference>
<dbReference type="InterPro" id="IPR037523">
    <property type="entry name" value="VOC_core"/>
</dbReference>
<dbReference type="PROSITE" id="PS51819">
    <property type="entry name" value="VOC"/>
    <property type="match status" value="1"/>
</dbReference>
<dbReference type="RefSeq" id="WP_021262896.1">
    <property type="nucleotide sequence ID" value="NZ_ATMT01000104.1"/>
</dbReference>
<dbReference type="Gene3D" id="3.10.180.10">
    <property type="entry name" value="2,3-Dihydroxybiphenyl 1,2-Dioxygenase, domain 1"/>
    <property type="match status" value="1"/>
</dbReference>
<keyword evidence="2" id="KW-0560">Oxidoreductase</keyword>
<evidence type="ECO:0000313" key="3">
    <source>
        <dbReference type="Proteomes" id="UP000015344"/>
    </source>
</evidence>